<comment type="caution">
    <text evidence="2">The sequence shown here is derived from an EMBL/GenBank/DDBJ whole genome shotgun (WGS) entry which is preliminary data.</text>
</comment>
<dbReference type="EMBL" id="PEUE01000044">
    <property type="protein sequence ID" value="PIV38471.1"/>
    <property type="molecule type" value="Genomic_DNA"/>
</dbReference>
<dbReference type="AlphaFoldDB" id="A0A2M7D650"/>
<name>A0A2M7D650_9BACT</name>
<organism evidence="2 3">
    <name type="scientific">Candidatus Portnoybacteria bacterium CG02_land_8_20_14_3_00_45_8</name>
    <dbReference type="NCBI Taxonomy" id="1974807"/>
    <lineage>
        <taxon>Bacteria</taxon>
        <taxon>Candidatus Portnoyibacteriota</taxon>
    </lineage>
</organism>
<protein>
    <submittedName>
        <fullName evidence="2">Uncharacterized protein</fullName>
    </submittedName>
</protein>
<sequence length="201" mass="23143">MIENKLNLNWSAVEKALAEGTFSGYKIGVLETEKIFADLLKSKQIPGSTIERQIKYIEKYLSLRDKLDYSRHIYERIINEPHFALAREETKQIISGYWQAMLDIEEAVQSLSRWEKITLRLKYIWNLTAKNLRNVLLAVLAASALIWLLSETSAGKKTALFIVSANHFFIFKVLLWTLIVIASLLALGGILYFTTRSKKKF</sequence>
<keyword evidence="1" id="KW-0472">Membrane</keyword>
<keyword evidence="1" id="KW-0812">Transmembrane</keyword>
<keyword evidence="1" id="KW-1133">Transmembrane helix</keyword>
<gene>
    <name evidence="2" type="ORF">COS30_01865</name>
</gene>
<dbReference type="Proteomes" id="UP000229247">
    <property type="component" value="Unassembled WGS sequence"/>
</dbReference>
<evidence type="ECO:0000256" key="1">
    <source>
        <dbReference type="SAM" id="Phobius"/>
    </source>
</evidence>
<feature type="transmembrane region" description="Helical" evidence="1">
    <location>
        <begin position="132"/>
        <end position="149"/>
    </location>
</feature>
<evidence type="ECO:0000313" key="3">
    <source>
        <dbReference type="Proteomes" id="UP000229247"/>
    </source>
</evidence>
<accession>A0A2M7D650</accession>
<proteinExistence type="predicted"/>
<evidence type="ECO:0000313" key="2">
    <source>
        <dbReference type="EMBL" id="PIV38471.1"/>
    </source>
</evidence>
<feature type="transmembrane region" description="Helical" evidence="1">
    <location>
        <begin position="169"/>
        <end position="193"/>
    </location>
</feature>
<reference evidence="3" key="1">
    <citation type="submission" date="2017-09" db="EMBL/GenBank/DDBJ databases">
        <title>Depth-based differentiation of microbial function through sediment-hosted aquifers and enrichment of novel symbionts in the deep terrestrial subsurface.</title>
        <authorList>
            <person name="Probst A.J."/>
            <person name="Ladd B."/>
            <person name="Jarett J.K."/>
            <person name="Geller-Mcgrath D.E."/>
            <person name="Sieber C.M.K."/>
            <person name="Emerson J.B."/>
            <person name="Anantharaman K."/>
            <person name="Thomas B.C."/>
            <person name="Malmstrom R."/>
            <person name="Stieglmeier M."/>
            <person name="Klingl A."/>
            <person name="Woyke T."/>
            <person name="Ryan C.M."/>
            <person name="Banfield J.F."/>
        </authorList>
    </citation>
    <scope>NUCLEOTIDE SEQUENCE [LARGE SCALE GENOMIC DNA]</scope>
</reference>